<keyword evidence="2" id="KW-1185">Reference proteome</keyword>
<accession>A0ABN7XFK7</accession>
<dbReference type="EMBL" id="CAJVQB010126577">
    <property type="protein sequence ID" value="CAG8853596.1"/>
    <property type="molecule type" value="Genomic_DNA"/>
</dbReference>
<gene>
    <name evidence="1" type="ORF">GMARGA_LOCUS42417</name>
</gene>
<feature type="non-terminal residue" evidence="1">
    <location>
        <position position="51"/>
    </location>
</feature>
<reference evidence="1 2" key="1">
    <citation type="submission" date="2021-06" db="EMBL/GenBank/DDBJ databases">
        <authorList>
            <person name="Kallberg Y."/>
            <person name="Tangrot J."/>
            <person name="Rosling A."/>
        </authorList>
    </citation>
    <scope>NUCLEOTIDE SEQUENCE [LARGE SCALE GENOMIC DNA]</scope>
    <source>
        <strain evidence="1 2">120-4 pot B 10/14</strain>
    </source>
</reference>
<name>A0ABN7XFK7_GIGMA</name>
<feature type="non-terminal residue" evidence="1">
    <location>
        <position position="1"/>
    </location>
</feature>
<proteinExistence type="predicted"/>
<evidence type="ECO:0000313" key="1">
    <source>
        <dbReference type="EMBL" id="CAG8853596.1"/>
    </source>
</evidence>
<dbReference type="Proteomes" id="UP000789901">
    <property type="component" value="Unassembled WGS sequence"/>
</dbReference>
<protein>
    <submittedName>
        <fullName evidence="1">40456_t:CDS:1</fullName>
    </submittedName>
</protein>
<sequence length="51" mass="5909">VHVRNVRESSLHFEIFMDIEKLVRLIGASSPNYTKFVEDTDSFTVANYGFK</sequence>
<organism evidence="1 2">
    <name type="scientific">Gigaspora margarita</name>
    <dbReference type="NCBI Taxonomy" id="4874"/>
    <lineage>
        <taxon>Eukaryota</taxon>
        <taxon>Fungi</taxon>
        <taxon>Fungi incertae sedis</taxon>
        <taxon>Mucoromycota</taxon>
        <taxon>Glomeromycotina</taxon>
        <taxon>Glomeromycetes</taxon>
        <taxon>Diversisporales</taxon>
        <taxon>Gigasporaceae</taxon>
        <taxon>Gigaspora</taxon>
    </lineage>
</organism>
<comment type="caution">
    <text evidence="1">The sequence shown here is derived from an EMBL/GenBank/DDBJ whole genome shotgun (WGS) entry which is preliminary data.</text>
</comment>
<evidence type="ECO:0000313" key="2">
    <source>
        <dbReference type="Proteomes" id="UP000789901"/>
    </source>
</evidence>